<protein>
    <submittedName>
        <fullName evidence="2">Uncharacterized protein</fullName>
    </submittedName>
</protein>
<organism evidence="2">
    <name type="scientific">viral metagenome</name>
    <dbReference type="NCBI Taxonomy" id="1070528"/>
    <lineage>
        <taxon>unclassified sequences</taxon>
        <taxon>metagenomes</taxon>
        <taxon>organismal metagenomes</taxon>
    </lineage>
</organism>
<proteinExistence type="predicted"/>
<reference evidence="2" key="1">
    <citation type="journal article" date="2020" name="Nature">
        <title>Giant virus diversity and host interactions through global metagenomics.</title>
        <authorList>
            <person name="Schulz F."/>
            <person name="Roux S."/>
            <person name="Paez-Espino D."/>
            <person name="Jungbluth S."/>
            <person name="Walsh D.A."/>
            <person name="Denef V.J."/>
            <person name="McMahon K.D."/>
            <person name="Konstantinidis K.T."/>
            <person name="Eloe-Fadrosh E.A."/>
            <person name="Kyrpides N.C."/>
            <person name="Woyke T."/>
        </authorList>
    </citation>
    <scope>NUCLEOTIDE SEQUENCE</scope>
    <source>
        <strain evidence="2">GVMAG-S-ERX556106-38</strain>
    </source>
</reference>
<keyword evidence="1" id="KW-0472">Membrane</keyword>
<evidence type="ECO:0000256" key="1">
    <source>
        <dbReference type="SAM" id="Phobius"/>
    </source>
</evidence>
<keyword evidence="1" id="KW-1133">Transmembrane helix</keyword>
<name>A0A6C0F9X5_9ZZZZ</name>
<evidence type="ECO:0000313" key="2">
    <source>
        <dbReference type="EMBL" id="QHT38657.1"/>
    </source>
</evidence>
<feature type="transmembrane region" description="Helical" evidence="1">
    <location>
        <begin position="108"/>
        <end position="131"/>
    </location>
</feature>
<dbReference type="AlphaFoldDB" id="A0A6C0F9X5"/>
<dbReference type="EMBL" id="MN738832">
    <property type="protein sequence ID" value="QHT38657.1"/>
    <property type="molecule type" value="Genomic_DNA"/>
</dbReference>
<accession>A0A6C0F9X5</accession>
<keyword evidence="1" id="KW-0812">Transmembrane</keyword>
<sequence length="132" mass="14322">MLVPELKYENTLIPTTAKSRITIIPINQGDVKKELVVEPELEAGVIKVVVPEIPEDEEDPVFPEKREDVSGEIALVTEEADGVDTVDAVTVGVAGGLTLVPIVGVRTLVAVFITVYYINSNILLLSTYTLFN</sequence>